<dbReference type="Proteomes" id="UP000240542">
    <property type="component" value="Unassembled WGS sequence"/>
</dbReference>
<comment type="caution">
    <text evidence="2">The sequence shown here is derived from an EMBL/GenBank/DDBJ whole genome shotgun (WGS) entry which is preliminary data.</text>
</comment>
<protein>
    <submittedName>
        <fullName evidence="2">Uncharacterized protein</fullName>
    </submittedName>
</protein>
<dbReference type="EMBL" id="PYGA01000014">
    <property type="protein sequence ID" value="PSK95687.1"/>
    <property type="molecule type" value="Genomic_DNA"/>
</dbReference>
<evidence type="ECO:0000313" key="3">
    <source>
        <dbReference type="Proteomes" id="UP000240542"/>
    </source>
</evidence>
<proteinExistence type="predicted"/>
<organism evidence="2 3">
    <name type="scientific">Murinocardiopsis flavida</name>
    <dbReference type="NCBI Taxonomy" id="645275"/>
    <lineage>
        <taxon>Bacteria</taxon>
        <taxon>Bacillati</taxon>
        <taxon>Actinomycetota</taxon>
        <taxon>Actinomycetes</taxon>
        <taxon>Streptosporangiales</taxon>
        <taxon>Nocardiopsidaceae</taxon>
        <taxon>Murinocardiopsis</taxon>
    </lineage>
</organism>
<gene>
    <name evidence="2" type="ORF">CLV63_114120</name>
</gene>
<reference evidence="2 3" key="1">
    <citation type="submission" date="2018-03" db="EMBL/GenBank/DDBJ databases">
        <title>Genomic Encyclopedia of Archaeal and Bacterial Type Strains, Phase II (KMG-II): from individual species to whole genera.</title>
        <authorList>
            <person name="Goeker M."/>
        </authorList>
    </citation>
    <scope>NUCLEOTIDE SEQUENCE [LARGE SCALE GENOMIC DNA]</scope>
    <source>
        <strain evidence="2 3">DSM 45312</strain>
    </source>
</reference>
<dbReference type="AlphaFoldDB" id="A0A2P8DES2"/>
<accession>A0A2P8DES2</accession>
<feature type="region of interest" description="Disordered" evidence="1">
    <location>
        <begin position="70"/>
        <end position="92"/>
    </location>
</feature>
<keyword evidence="3" id="KW-1185">Reference proteome</keyword>
<name>A0A2P8DES2_9ACTN</name>
<sequence length="277" mass="28564">MMSAMSRFEHQIAADAVARETCAAELAKVLDGFEALRFGDGGIAYGGLLDGRADGGELRLLAEPHAAAGGRYRYTDPGTPGTPGTPGEPVDSAAPAARTAAFAADFTLDSWDRAGTTSVRFAASETAAPADGAEGSGSVVLRRGAGRCTVEVSGEYRGGGPRSALLAASVSATADACRWWSRAEGAAGAQGGDAPVVVRLRHRYAVAVVRVSPAPDPAPGPAGPRWLLTVRTDVRGRSWARPVLAVVLLLGRSRLRRLYARALDEMATAGAQQPAAE</sequence>
<evidence type="ECO:0000313" key="2">
    <source>
        <dbReference type="EMBL" id="PSK95687.1"/>
    </source>
</evidence>
<evidence type="ECO:0000256" key="1">
    <source>
        <dbReference type="SAM" id="MobiDB-lite"/>
    </source>
</evidence>